<evidence type="ECO:0000313" key="2">
    <source>
        <dbReference type="Proteomes" id="UP000092093"/>
    </source>
</evidence>
<reference evidence="1 2" key="1">
    <citation type="submission" date="2015-09" db="EMBL/GenBank/DDBJ databases">
        <title>Aphanizomenon flos-aquae WA102.</title>
        <authorList>
            <person name="Driscoll C."/>
        </authorList>
    </citation>
    <scope>NUCLEOTIDE SEQUENCE [LARGE SCALE GENOMIC DNA]</scope>
    <source>
        <strain evidence="1">WA102</strain>
    </source>
</reference>
<organism evidence="1 2">
    <name type="scientific">Aphanizomenon flos-aquae WA102</name>
    <dbReference type="NCBI Taxonomy" id="1710896"/>
    <lineage>
        <taxon>Bacteria</taxon>
        <taxon>Bacillati</taxon>
        <taxon>Cyanobacteriota</taxon>
        <taxon>Cyanophyceae</taxon>
        <taxon>Nostocales</taxon>
        <taxon>Aphanizomenonaceae</taxon>
        <taxon>Aphanizomenon</taxon>
    </lineage>
</organism>
<sequence length="81" mass="8437">AAQQKQQQAYGAMGESAVGAGFDVNQAKQQQMANIGGTGTMPSSAKLPFYGYDQNQDSGATGKYANIFNLPKTQGITFGGQ</sequence>
<name>A0A1B7WAM2_APHFL</name>
<feature type="non-terminal residue" evidence="1">
    <location>
        <position position="1"/>
    </location>
</feature>
<accession>A0A1B7WAM2</accession>
<dbReference type="Proteomes" id="UP000092093">
    <property type="component" value="Unassembled WGS sequence"/>
</dbReference>
<dbReference type="EMBL" id="LJOW01000498">
    <property type="protein sequence ID" value="OBQ34139.1"/>
    <property type="molecule type" value="Genomic_DNA"/>
</dbReference>
<dbReference type="AlphaFoldDB" id="A0A1B7WAM2"/>
<protein>
    <submittedName>
        <fullName evidence="1">Uncharacterized protein</fullName>
    </submittedName>
</protein>
<proteinExistence type="predicted"/>
<comment type="caution">
    <text evidence="1">The sequence shown here is derived from an EMBL/GenBank/DDBJ whole genome shotgun (WGS) entry which is preliminary data.</text>
</comment>
<gene>
    <name evidence="1" type="ORF">AN484_26840</name>
</gene>
<evidence type="ECO:0000313" key="1">
    <source>
        <dbReference type="EMBL" id="OBQ34139.1"/>
    </source>
</evidence>